<sequence>MRPINKDFEELTKRETGLFNIVPTGTETDECVITIGLDQASGWIFENRKEAEEYIASKPYELMMSIAIFIAERKEDKK</sequence>
<reference evidence="1" key="1">
    <citation type="submission" date="2022-02" db="EMBL/GenBank/DDBJ databases">
        <title>Towards deciphering the DNA virus diversity associated with rodent species in the families Cricetidae and Heteromyidae.</title>
        <authorList>
            <person name="Lund M."/>
            <person name="Larsen B.B."/>
            <person name="Gryseels S."/>
            <person name="Kraberger S."/>
            <person name="Rowsey D.M."/>
            <person name="Steger L."/>
            <person name="Yule K.M."/>
            <person name="Upham N.S."/>
            <person name="Worobey M."/>
            <person name="Van Doorslaer K."/>
            <person name="Varsani A."/>
        </authorList>
    </citation>
    <scope>NUCLEOTIDE SEQUENCE</scope>
    <source>
        <strain evidence="1">UA08Rod_4510</strain>
    </source>
</reference>
<name>A0A976R5C8_9VIRU</name>
<organism evidence="1">
    <name type="scientific">Sigmofec virus UA08Rod_4510</name>
    <dbReference type="NCBI Taxonomy" id="2929402"/>
    <lineage>
        <taxon>Viruses</taxon>
        <taxon>Monodnaviria</taxon>
        <taxon>Sangervirae</taxon>
        <taxon>Phixviricota</taxon>
        <taxon>Malgrandaviricetes</taxon>
        <taxon>Petitvirales</taxon>
        <taxon>Microviridae</taxon>
    </lineage>
</organism>
<protein>
    <submittedName>
        <fullName evidence="1">Uncharacterized protein</fullName>
    </submittedName>
</protein>
<proteinExistence type="predicted"/>
<dbReference type="EMBL" id="OM869569">
    <property type="protein sequence ID" value="UPW41276.1"/>
    <property type="molecule type" value="Genomic_DNA"/>
</dbReference>
<evidence type="ECO:0000313" key="1">
    <source>
        <dbReference type="EMBL" id="UPW41276.1"/>
    </source>
</evidence>
<accession>A0A976R5C8</accession>